<dbReference type="Proteomes" id="UP001432014">
    <property type="component" value="Chromosome"/>
</dbReference>
<keyword evidence="1" id="KW-0472">Membrane</keyword>
<feature type="transmembrane region" description="Helical" evidence="1">
    <location>
        <begin position="201"/>
        <end position="220"/>
    </location>
</feature>
<dbReference type="RefSeq" id="WP_329500719.1">
    <property type="nucleotide sequence ID" value="NZ_CP108460.1"/>
</dbReference>
<evidence type="ECO:0000256" key="1">
    <source>
        <dbReference type="SAM" id="Phobius"/>
    </source>
</evidence>
<sequence>MTAASASGQGAGSPSGWDARLYLLWILYNTAAFVTVLTVGFLLAVLGSNVLHLSLASGRTLVALLVATGGAALFGGVLGSLQWQVVKERVPVPRKAWITANVGPALLAWLLVITPAVIDAQNTGKDASTAYLLAASQSLALGPLLGLSQSTVLRAVTRRWAWWIGANLASWLLVDVAVNLLAELFGGADVLTAKGSIVEVYLTLIATTPLTGRALLWVLAPKALIPAPPAPDDPAAAR</sequence>
<name>A0ABZ1W1R1_9ACTN</name>
<proteinExistence type="predicted"/>
<organism evidence="2 3">
    <name type="scientific">Kitasatospora herbaricolor</name>
    <dbReference type="NCBI Taxonomy" id="68217"/>
    <lineage>
        <taxon>Bacteria</taxon>
        <taxon>Bacillati</taxon>
        <taxon>Actinomycetota</taxon>
        <taxon>Actinomycetes</taxon>
        <taxon>Kitasatosporales</taxon>
        <taxon>Streptomycetaceae</taxon>
        <taxon>Kitasatospora</taxon>
    </lineage>
</organism>
<feature type="transmembrane region" description="Helical" evidence="1">
    <location>
        <begin position="98"/>
        <end position="118"/>
    </location>
</feature>
<keyword evidence="1" id="KW-0812">Transmembrane</keyword>
<gene>
    <name evidence="2" type="ORF">OG469_04015</name>
</gene>
<keyword evidence="3" id="KW-1185">Reference proteome</keyword>
<feature type="transmembrane region" description="Helical" evidence="1">
    <location>
        <begin position="130"/>
        <end position="148"/>
    </location>
</feature>
<keyword evidence="1" id="KW-1133">Transmembrane helix</keyword>
<protein>
    <submittedName>
        <fullName evidence="2">Uncharacterized protein</fullName>
    </submittedName>
</protein>
<dbReference type="EMBL" id="CP108482">
    <property type="protein sequence ID" value="WUS54748.1"/>
    <property type="molecule type" value="Genomic_DNA"/>
</dbReference>
<feature type="transmembrane region" description="Helical" evidence="1">
    <location>
        <begin position="21"/>
        <end position="46"/>
    </location>
</feature>
<reference evidence="2 3" key="1">
    <citation type="submission" date="2022-10" db="EMBL/GenBank/DDBJ databases">
        <title>The complete genomes of actinobacterial strains from the NBC collection.</title>
        <authorList>
            <person name="Joergensen T.S."/>
            <person name="Alvarez Arevalo M."/>
            <person name="Sterndorff E.B."/>
            <person name="Faurdal D."/>
            <person name="Vuksanovic O."/>
            <person name="Mourched A.-S."/>
            <person name="Charusanti P."/>
            <person name="Shaw S."/>
            <person name="Blin K."/>
            <person name="Weber T."/>
        </authorList>
    </citation>
    <scope>NUCLEOTIDE SEQUENCE [LARGE SCALE GENOMIC DNA]</scope>
    <source>
        <strain evidence="2 3">NBC_01247</strain>
    </source>
</reference>
<accession>A0ABZ1W1R1</accession>
<evidence type="ECO:0000313" key="2">
    <source>
        <dbReference type="EMBL" id="WUS54748.1"/>
    </source>
</evidence>
<feature type="transmembrane region" description="Helical" evidence="1">
    <location>
        <begin position="160"/>
        <end position="181"/>
    </location>
</feature>
<evidence type="ECO:0000313" key="3">
    <source>
        <dbReference type="Proteomes" id="UP001432014"/>
    </source>
</evidence>
<feature type="transmembrane region" description="Helical" evidence="1">
    <location>
        <begin position="61"/>
        <end position="86"/>
    </location>
</feature>